<dbReference type="InterPro" id="IPR013640">
    <property type="entry name" value="Vfa1"/>
</dbReference>
<evidence type="ECO:0000313" key="3">
    <source>
        <dbReference type="Proteomes" id="UP000308953"/>
    </source>
</evidence>
<dbReference type="PANTHER" id="PTHR28218:SF1">
    <property type="entry name" value="VPS4-ASSOCIATED PROTEIN 1"/>
    <property type="match status" value="1"/>
</dbReference>
<gene>
    <name evidence="2" type="ORF">D6D10_01011</name>
</gene>
<dbReference type="GO" id="GO:0005768">
    <property type="term" value="C:endosome"/>
    <property type="evidence" value="ECO:0007669"/>
    <property type="project" value="TreeGrafter"/>
</dbReference>
<organism evidence="2 3">
    <name type="scientific">Aureobasidium pullulans</name>
    <name type="common">Black yeast</name>
    <name type="synonym">Pullularia pullulans</name>
    <dbReference type="NCBI Taxonomy" id="5580"/>
    <lineage>
        <taxon>Eukaryota</taxon>
        <taxon>Fungi</taxon>
        <taxon>Dikarya</taxon>
        <taxon>Ascomycota</taxon>
        <taxon>Pezizomycotina</taxon>
        <taxon>Dothideomycetes</taxon>
        <taxon>Dothideomycetidae</taxon>
        <taxon>Dothideales</taxon>
        <taxon>Saccotheciaceae</taxon>
        <taxon>Aureobasidium</taxon>
    </lineage>
</organism>
<feature type="region of interest" description="Disordered" evidence="1">
    <location>
        <begin position="88"/>
        <end position="155"/>
    </location>
</feature>
<sequence length="197" mass="22919">MLSTVARMENIWHHRRVAETAAKGCMICYKPSASVLITPDSKDFFYICPSHLKDRNFALPTDDEAKAIADRKKKEELDREIEAVKKEYEEKMKKKQQKKDKSKDKDKDKDAKDKEKDDKKSDQEEKERDDKIKALTDKADASSTTKSGLDDGPRVFQLQKHFYNIRLEKMRNAEAAKRNRERMRNPQLFPSVPSGNP</sequence>
<protein>
    <submittedName>
        <fullName evidence="2">DUF1742-domain-containing protein</fullName>
    </submittedName>
</protein>
<reference evidence="2 3" key="1">
    <citation type="submission" date="2018-10" db="EMBL/GenBank/DDBJ databases">
        <title>Fifty Aureobasidium pullulans genomes reveal a recombining polyextremotolerant generalist.</title>
        <authorList>
            <person name="Gostincar C."/>
            <person name="Turk M."/>
            <person name="Zajc J."/>
            <person name="Gunde-Cimerman N."/>
        </authorList>
    </citation>
    <scope>NUCLEOTIDE SEQUENCE [LARGE SCALE GENOMIC DNA]</scope>
    <source>
        <strain evidence="2 3">EXF-9785</strain>
    </source>
</reference>
<feature type="compositionally biased region" description="Basic and acidic residues" evidence="1">
    <location>
        <begin position="99"/>
        <end position="140"/>
    </location>
</feature>
<feature type="compositionally biased region" description="Basic and acidic residues" evidence="1">
    <location>
        <begin position="167"/>
        <end position="184"/>
    </location>
</feature>
<feature type="region of interest" description="Disordered" evidence="1">
    <location>
        <begin position="167"/>
        <end position="197"/>
    </location>
</feature>
<name>A0A4S9F7H4_AURPU</name>
<dbReference type="AlphaFoldDB" id="A0A4S9F7H4"/>
<dbReference type="EMBL" id="QZAV01000010">
    <property type="protein sequence ID" value="THX43595.1"/>
    <property type="molecule type" value="Genomic_DNA"/>
</dbReference>
<comment type="caution">
    <text evidence="2">The sequence shown here is derived from an EMBL/GenBank/DDBJ whole genome shotgun (WGS) entry which is preliminary data.</text>
</comment>
<evidence type="ECO:0000313" key="2">
    <source>
        <dbReference type="EMBL" id="THX43595.1"/>
    </source>
</evidence>
<dbReference type="PANTHER" id="PTHR28218">
    <property type="entry name" value="VPS4-ASSOCIATED PROTEIN 1"/>
    <property type="match status" value="1"/>
</dbReference>
<dbReference type="Pfam" id="PF08432">
    <property type="entry name" value="Vfa1"/>
    <property type="match status" value="1"/>
</dbReference>
<dbReference type="GO" id="GO:0007034">
    <property type="term" value="P:vacuolar transport"/>
    <property type="evidence" value="ECO:0007669"/>
    <property type="project" value="TreeGrafter"/>
</dbReference>
<accession>A0A4S9F7H4</accession>
<evidence type="ECO:0000256" key="1">
    <source>
        <dbReference type="SAM" id="MobiDB-lite"/>
    </source>
</evidence>
<dbReference type="Proteomes" id="UP000308953">
    <property type="component" value="Unassembled WGS sequence"/>
</dbReference>
<proteinExistence type="predicted"/>